<organism evidence="2">
    <name type="scientific">Rhodothermus marinus</name>
    <name type="common">Rhodothermus obamensis</name>
    <dbReference type="NCBI Taxonomy" id="29549"/>
    <lineage>
        <taxon>Bacteria</taxon>
        <taxon>Pseudomonadati</taxon>
        <taxon>Rhodothermota</taxon>
        <taxon>Rhodothermia</taxon>
        <taxon>Rhodothermales</taxon>
        <taxon>Rhodothermaceae</taxon>
        <taxon>Rhodothermus</taxon>
    </lineage>
</organism>
<protein>
    <submittedName>
        <fullName evidence="2">Uncharacterized protein</fullName>
    </submittedName>
</protein>
<name>A0A7V2F6S1_RHOMR</name>
<gene>
    <name evidence="2" type="ORF">ENO59_03660</name>
</gene>
<proteinExistence type="predicted"/>
<sequence>MNTPSFKLCLYVDPKTACQATAEHLAHVLHARQQGTPKPYAAGSEGPRGRHRILESGHV</sequence>
<comment type="caution">
    <text evidence="2">The sequence shown here is derived from an EMBL/GenBank/DDBJ whole genome shotgun (WGS) entry which is preliminary data.</text>
</comment>
<accession>A0A7V2F6S1</accession>
<dbReference type="EMBL" id="DSGB01000004">
    <property type="protein sequence ID" value="HER95600.1"/>
    <property type="molecule type" value="Genomic_DNA"/>
</dbReference>
<dbReference type="AlphaFoldDB" id="A0A7V2F6S1"/>
<evidence type="ECO:0000256" key="1">
    <source>
        <dbReference type="SAM" id="MobiDB-lite"/>
    </source>
</evidence>
<evidence type="ECO:0000313" key="2">
    <source>
        <dbReference type="EMBL" id="HER95600.1"/>
    </source>
</evidence>
<reference evidence="2" key="1">
    <citation type="journal article" date="2020" name="mSystems">
        <title>Genome- and Community-Level Interaction Insights into Carbon Utilization and Element Cycling Functions of Hydrothermarchaeota in Hydrothermal Sediment.</title>
        <authorList>
            <person name="Zhou Z."/>
            <person name="Liu Y."/>
            <person name="Xu W."/>
            <person name="Pan J."/>
            <person name="Luo Z.H."/>
            <person name="Li M."/>
        </authorList>
    </citation>
    <scope>NUCLEOTIDE SEQUENCE [LARGE SCALE GENOMIC DNA]</scope>
    <source>
        <strain evidence="2">SpSt-143</strain>
    </source>
</reference>
<feature type="region of interest" description="Disordered" evidence="1">
    <location>
        <begin position="32"/>
        <end position="59"/>
    </location>
</feature>